<comment type="caution">
    <text evidence="1">The sequence shown here is derived from an EMBL/GenBank/DDBJ whole genome shotgun (WGS) entry which is preliminary data.</text>
</comment>
<evidence type="ECO:0000313" key="1">
    <source>
        <dbReference type="EMBL" id="MCI30974.1"/>
    </source>
</evidence>
<dbReference type="EMBL" id="LXQA010183690">
    <property type="protein sequence ID" value="MCI30974.1"/>
    <property type="molecule type" value="Genomic_DNA"/>
</dbReference>
<name>A0A392R4E2_9FABA</name>
<dbReference type="Proteomes" id="UP000265520">
    <property type="component" value="Unassembled WGS sequence"/>
</dbReference>
<evidence type="ECO:0000313" key="2">
    <source>
        <dbReference type="Proteomes" id="UP000265520"/>
    </source>
</evidence>
<sequence length="80" mass="9085">MVDAGEEEDDDEEEKELKVNAATYTYPEAEPDEFSGGPLDMSTLSLYAGHSTRHIFEDHVREILRVGRPLHQRLPQCSQP</sequence>
<reference evidence="1 2" key="1">
    <citation type="journal article" date="2018" name="Front. Plant Sci.">
        <title>Red Clover (Trifolium pratense) and Zigzag Clover (T. medium) - A Picture of Genomic Similarities and Differences.</title>
        <authorList>
            <person name="Dluhosova J."/>
            <person name="Istvanek J."/>
            <person name="Nedelnik J."/>
            <person name="Repkova J."/>
        </authorList>
    </citation>
    <scope>NUCLEOTIDE SEQUENCE [LARGE SCALE GENOMIC DNA]</scope>
    <source>
        <strain evidence="2">cv. 10/8</strain>
        <tissue evidence="1">Leaf</tissue>
    </source>
</reference>
<protein>
    <submittedName>
        <fullName evidence="1">Uncharacterized protein</fullName>
    </submittedName>
</protein>
<keyword evidence="2" id="KW-1185">Reference proteome</keyword>
<accession>A0A392R4E2</accession>
<proteinExistence type="predicted"/>
<dbReference type="AlphaFoldDB" id="A0A392R4E2"/>
<organism evidence="1 2">
    <name type="scientific">Trifolium medium</name>
    <dbReference type="NCBI Taxonomy" id="97028"/>
    <lineage>
        <taxon>Eukaryota</taxon>
        <taxon>Viridiplantae</taxon>
        <taxon>Streptophyta</taxon>
        <taxon>Embryophyta</taxon>
        <taxon>Tracheophyta</taxon>
        <taxon>Spermatophyta</taxon>
        <taxon>Magnoliopsida</taxon>
        <taxon>eudicotyledons</taxon>
        <taxon>Gunneridae</taxon>
        <taxon>Pentapetalae</taxon>
        <taxon>rosids</taxon>
        <taxon>fabids</taxon>
        <taxon>Fabales</taxon>
        <taxon>Fabaceae</taxon>
        <taxon>Papilionoideae</taxon>
        <taxon>50 kb inversion clade</taxon>
        <taxon>NPAAA clade</taxon>
        <taxon>Hologalegina</taxon>
        <taxon>IRL clade</taxon>
        <taxon>Trifolieae</taxon>
        <taxon>Trifolium</taxon>
    </lineage>
</organism>